<keyword evidence="4" id="KW-0378">Hydrolase</keyword>
<sequence>MTRKSLSWLVFVILSVLSGIYAYTFFADAYPIVSLEIRMNRDQALAEALELAHQNAWGPDDPENAASFGVDSKVRNYVELETGGSQAFSELIKSGLYSPYTWRIRLFQENKTNEVRIRFTPDGKFYGFKEKIPEDAPGAALSADSALALAREEALEHWNLPINEYELVEKSKEERPSGRIDHTFTFERTDKKIGEGRYRLSLVVSGDKLTEIRHFIKIPESFDKKYEEMRSANETLSTISVIAIGLLYILGGLVFSLFYLLRQRWLIWKKPLYWGLFVAALQVLVSINQMPLVWMNYDTALSAQGFLLQQILQMVLTFVGLTILFTGAFMAAESLTRKAFPNHIQLWKIWTKETAASSQVLQRTLGGYLAVTIFFAFDISLYIFANKTLGWWSPSDALFDPDVLATYFPWLSSIAISLQAGFMEECLFRAVPIAGAALLGERFGNRKAWIIGAFILQALIFGSAHANYPNQPAYARVVELIIPSIAFGLIYLFYGLLPGIILHFAYDVVWFALPLFVSDAGGVWLDRSLIILLAFVPLWIVLFARLRAKRWQDVPEENYNRSWRPAEKESVSEQAHERQTPASMPSGLKNVLQLGGLAGIILWLLFTNFQNIPGYLEVDRQEAEKLATKALDEYGIRLESPWQTLSKVDMPLDQDDRFVWQEGGTKIYQKLLGRYLEEPRWVVRFVRFKGTLDERSEEYKVYVGKGGKILRLQHILPESLPGDSLAEDSARVVAHRFLQEWFHTDPQKLKEISAAPSKLPARTDWLFTFADTLNYPLDEGQARIAVKISGDKVTDGYTFVYVPEEWARNERNILNNKTLMSGISGMMRFLLLLTAAVIGIVFWSRKQFLVKAFAILTSVMFVANFIDLFNQYPEIMASFSTAQPVSNQKIMFFGLPLIAFLFMAAFLGLIAGFTPQWKRRQNSFGKTNALLLSVSSGFLVAGLLALTNLFEPSWQPSWPDYTLSSLALPLLGGLGNLNGFLTTIALYIFLFFALDRFTDGWTKKQWLFGFLFILSILLVNRPANPDFTFWLTTGLIKGVVYLLLYLFLFRYQLSLVPLTFGALIVLLEIKPAVINAVPMAIPATVIGIVLIFIVAFYWYRLLEKD</sequence>
<feature type="transmembrane region" description="Helical" evidence="2">
    <location>
        <begin position="890"/>
        <end position="917"/>
    </location>
</feature>
<feature type="transmembrane region" description="Helical" evidence="2">
    <location>
        <begin position="448"/>
        <end position="468"/>
    </location>
</feature>
<dbReference type="Proteomes" id="UP000885779">
    <property type="component" value="Unassembled WGS sequence"/>
</dbReference>
<keyword evidence="2" id="KW-0472">Membrane</keyword>
<feature type="transmembrane region" description="Helical" evidence="2">
    <location>
        <begin position="1079"/>
        <end position="1099"/>
    </location>
</feature>
<comment type="caution">
    <text evidence="4">The sequence shown here is derived from an EMBL/GenBank/DDBJ whole genome shotgun (WGS) entry which is preliminary data.</text>
</comment>
<gene>
    <name evidence="4" type="ORF">ENK44_04655</name>
</gene>
<dbReference type="GO" id="GO:0004175">
    <property type="term" value="F:endopeptidase activity"/>
    <property type="evidence" value="ECO:0007669"/>
    <property type="project" value="UniProtKB-ARBA"/>
</dbReference>
<feature type="transmembrane region" description="Helical" evidence="2">
    <location>
        <begin position="849"/>
        <end position="870"/>
    </location>
</feature>
<feature type="transmembrane region" description="Helical" evidence="2">
    <location>
        <begin position="1006"/>
        <end position="1023"/>
    </location>
</feature>
<protein>
    <submittedName>
        <fullName evidence="4">CPBP family intramembrane metalloprotease</fullName>
    </submittedName>
</protein>
<dbReference type="GO" id="GO:0080120">
    <property type="term" value="P:CAAX-box protein maturation"/>
    <property type="evidence" value="ECO:0007669"/>
    <property type="project" value="UniProtKB-ARBA"/>
</dbReference>
<dbReference type="EMBL" id="DRQG01000037">
    <property type="protein sequence ID" value="HGY54967.1"/>
    <property type="molecule type" value="Genomic_DNA"/>
</dbReference>
<feature type="transmembrane region" description="Helical" evidence="2">
    <location>
        <begin position="819"/>
        <end position="842"/>
    </location>
</feature>
<feature type="transmembrane region" description="Helical" evidence="2">
    <location>
        <begin position="970"/>
        <end position="994"/>
    </location>
</feature>
<dbReference type="InterPro" id="IPR003675">
    <property type="entry name" value="Rce1/LyrA-like_dom"/>
</dbReference>
<feature type="domain" description="CAAX prenyl protease 2/Lysostaphin resistance protein A-like" evidence="3">
    <location>
        <begin position="409"/>
        <end position="509"/>
    </location>
</feature>
<evidence type="ECO:0000313" key="4">
    <source>
        <dbReference type="EMBL" id="HGY54967.1"/>
    </source>
</evidence>
<keyword evidence="2" id="KW-0812">Transmembrane</keyword>
<feature type="transmembrane region" description="Helical" evidence="2">
    <location>
        <begin position="311"/>
        <end position="332"/>
    </location>
</feature>
<feature type="compositionally biased region" description="Basic and acidic residues" evidence="1">
    <location>
        <begin position="565"/>
        <end position="579"/>
    </location>
</feature>
<proteinExistence type="predicted"/>
<organism evidence="4">
    <name type="scientific">Caldithrix abyssi</name>
    <dbReference type="NCBI Taxonomy" id="187145"/>
    <lineage>
        <taxon>Bacteria</taxon>
        <taxon>Pseudomonadati</taxon>
        <taxon>Calditrichota</taxon>
        <taxon>Calditrichia</taxon>
        <taxon>Calditrichales</taxon>
        <taxon>Calditrichaceae</taxon>
        <taxon>Caldithrix</taxon>
    </lineage>
</organism>
<feature type="transmembrane region" description="Helical" evidence="2">
    <location>
        <begin position="587"/>
        <end position="606"/>
    </location>
</feature>
<feature type="transmembrane region" description="Helical" evidence="2">
    <location>
        <begin position="474"/>
        <end position="493"/>
    </location>
</feature>
<name>A0A7V4UCR8_CALAY</name>
<feature type="transmembrane region" description="Helical" evidence="2">
    <location>
        <begin position="1055"/>
        <end position="1073"/>
    </location>
</feature>
<feature type="transmembrane region" description="Helical" evidence="2">
    <location>
        <begin position="239"/>
        <end position="260"/>
    </location>
</feature>
<feature type="transmembrane region" description="Helical" evidence="2">
    <location>
        <begin position="1029"/>
        <end position="1048"/>
    </location>
</feature>
<feature type="region of interest" description="Disordered" evidence="1">
    <location>
        <begin position="565"/>
        <end position="584"/>
    </location>
</feature>
<keyword evidence="2" id="KW-1133">Transmembrane helix</keyword>
<dbReference type="AlphaFoldDB" id="A0A7V4UCR8"/>
<feature type="transmembrane region" description="Helical" evidence="2">
    <location>
        <begin position="272"/>
        <end position="291"/>
    </location>
</feature>
<feature type="transmembrane region" description="Helical" evidence="2">
    <location>
        <begin position="529"/>
        <end position="546"/>
    </location>
</feature>
<dbReference type="GO" id="GO:0008237">
    <property type="term" value="F:metallopeptidase activity"/>
    <property type="evidence" value="ECO:0007669"/>
    <property type="project" value="UniProtKB-KW"/>
</dbReference>
<feature type="transmembrane region" description="Helical" evidence="2">
    <location>
        <begin position="929"/>
        <end position="950"/>
    </location>
</feature>
<feature type="transmembrane region" description="Helical" evidence="2">
    <location>
        <begin position="365"/>
        <end position="385"/>
    </location>
</feature>
<accession>A0A7V4UCR8</accession>
<keyword evidence="4" id="KW-0482">Metalloprotease</keyword>
<reference evidence="4" key="1">
    <citation type="journal article" date="2020" name="mSystems">
        <title>Genome- and Community-Level Interaction Insights into Carbon Utilization and Element Cycling Functions of Hydrothermarchaeota in Hydrothermal Sediment.</title>
        <authorList>
            <person name="Zhou Z."/>
            <person name="Liu Y."/>
            <person name="Xu W."/>
            <person name="Pan J."/>
            <person name="Luo Z.H."/>
            <person name="Li M."/>
        </authorList>
    </citation>
    <scope>NUCLEOTIDE SEQUENCE [LARGE SCALE GENOMIC DNA]</scope>
    <source>
        <strain evidence="4">HyVt-577</strain>
    </source>
</reference>
<evidence type="ECO:0000256" key="1">
    <source>
        <dbReference type="SAM" id="MobiDB-lite"/>
    </source>
</evidence>
<keyword evidence="4" id="KW-0645">Protease</keyword>
<evidence type="ECO:0000256" key="2">
    <source>
        <dbReference type="SAM" id="Phobius"/>
    </source>
</evidence>
<evidence type="ECO:0000259" key="3">
    <source>
        <dbReference type="Pfam" id="PF02517"/>
    </source>
</evidence>
<dbReference type="Pfam" id="PF02517">
    <property type="entry name" value="Rce1-like"/>
    <property type="match status" value="1"/>
</dbReference>